<sequence>MNKRLILGVVTVTSAVVLSAYGSQGSSSSHSISSDATSKANTPASPKEKSDVSSTTSSQTSTHKATSQQVKGKLASVQVPKLIWDNQKQVALNAFINSWGSRFSPAQEYDNFYPYTTATNDYMGYNFPDDFSKNNIAVNDQHVNINVSQTGANKYDYNVVAIYSDYPNSHSTIDAHLYFMAIHNGQPVVLITQQNQGTPDNMLHFKPTANQELAGKFAQLVKSTSQPIHNAPVVSYEGAKFDYRQIGVMAYKYANPDATPLVDYLGTNPLAALTSDDGMFQIGTRDTSKTIMYHYDQNGVHLTWNESGKKVDVSLADLVKATYQTPTQQNDVNMAAQMVPLS</sequence>
<evidence type="ECO:0000313" key="3">
    <source>
        <dbReference type="EMBL" id="NKZ23432.1"/>
    </source>
</evidence>
<dbReference type="EMBL" id="JAAXPN010000001">
    <property type="protein sequence ID" value="NKZ23432.1"/>
    <property type="molecule type" value="Genomic_DNA"/>
</dbReference>
<dbReference type="AlphaFoldDB" id="A0A7X6S2X6"/>
<accession>A0A7X6S2X6</accession>
<organism evidence="3 4">
    <name type="scientific">Periweissella fabalis</name>
    <dbReference type="NCBI Taxonomy" id="1070421"/>
    <lineage>
        <taxon>Bacteria</taxon>
        <taxon>Bacillati</taxon>
        <taxon>Bacillota</taxon>
        <taxon>Bacilli</taxon>
        <taxon>Lactobacillales</taxon>
        <taxon>Lactobacillaceae</taxon>
        <taxon>Periweissella</taxon>
    </lineage>
</organism>
<evidence type="ECO:0000313" key="4">
    <source>
        <dbReference type="Proteomes" id="UP000549765"/>
    </source>
</evidence>
<evidence type="ECO:0000259" key="2">
    <source>
        <dbReference type="Pfam" id="PF15983"/>
    </source>
</evidence>
<feature type="compositionally biased region" description="Low complexity" evidence="1">
    <location>
        <begin position="53"/>
        <end position="69"/>
    </location>
</feature>
<dbReference type="Pfam" id="PF15983">
    <property type="entry name" value="DUF4767"/>
    <property type="match status" value="1"/>
</dbReference>
<name>A0A7X6S2X6_9LACO</name>
<feature type="compositionally biased region" description="Low complexity" evidence="1">
    <location>
        <begin position="22"/>
        <end position="38"/>
    </location>
</feature>
<proteinExistence type="predicted"/>
<gene>
    <name evidence="3" type="ORF">HF964_01230</name>
</gene>
<protein>
    <submittedName>
        <fullName evidence="3">DUF4767 domain-containing protein</fullName>
    </submittedName>
</protein>
<evidence type="ECO:0000256" key="1">
    <source>
        <dbReference type="SAM" id="MobiDB-lite"/>
    </source>
</evidence>
<dbReference type="Proteomes" id="UP000549765">
    <property type="component" value="Unassembled WGS sequence"/>
</dbReference>
<dbReference type="RefSeq" id="WP_168721227.1">
    <property type="nucleotide sequence ID" value="NZ_JAAXPN010000001.1"/>
</dbReference>
<feature type="region of interest" description="Disordered" evidence="1">
    <location>
        <begin position="22"/>
        <end position="70"/>
    </location>
</feature>
<dbReference type="Gene3D" id="3.30.1460.60">
    <property type="match status" value="1"/>
</dbReference>
<reference evidence="3 4" key="1">
    <citation type="submission" date="2020-04" db="EMBL/GenBank/DDBJ databases">
        <title>MicrobeNet Type strains.</title>
        <authorList>
            <person name="Nicholson A.C."/>
        </authorList>
    </citation>
    <scope>NUCLEOTIDE SEQUENCE [LARGE SCALE GENOMIC DNA]</scope>
    <source>
        <strain evidence="3 4">CCUG 61472</strain>
    </source>
</reference>
<comment type="caution">
    <text evidence="3">The sequence shown here is derived from an EMBL/GenBank/DDBJ whole genome shotgun (WGS) entry which is preliminary data.</text>
</comment>
<dbReference type="InterPro" id="IPR031927">
    <property type="entry name" value="DUF4767"/>
</dbReference>
<feature type="domain" description="DUF4767" evidence="2">
    <location>
        <begin position="83"/>
        <end position="221"/>
    </location>
</feature>
<keyword evidence="4" id="KW-1185">Reference proteome</keyword>